<dbReference type="InterPro" id="IPR036322">
    <property type="entry name" value="WD40_repeat_dom_sf"/>
</dbReference>
<feature type="region of interest" description="Disordered" evidence="3">
    <location>
        <begin position="2083"/>
        <end position="2132"/>
    </location>
</feature>
<feature type="compositionally biased region" description="Basic and acidic residues" evidence="3">
    <location>
        <begin position="2303"/>
        <end position="2315"/>
    </location>
</feature>
<dbReference type="InterPro" id="IPR018247">
    <property type="entry name" value="EF_Hand_1_Ca_BS"/>
</dbReference>
<feature type="region of interest" description="Disordered" evidence="3">
    <location>
        <begin position="575"/>
        <end position="664"/>
    </location>
</feature>
<feature type="region of interest" description="Disordered" evidence="3">
    <location>
        <begin position="2163"/>
        <end position="2193"/>
    </location>
</feature>
<gene>
    <name evidence="5" type="ORF">Cvel_4202.t1.CR1</name>
</gene>
<dbReference type="InterPro" id="IPR051242">
    <property type="entry name" value="WD-EF-hand_domain"/>
</dbReference>
<feature type="compositionally biased region" description="Low complexity" evidence="3">
    <location>
        <begin position="1719"/>
        <end position="1732"/>
    </location>
</feature>
<protein>
    <recommendedName>
        <fullName evidence="4">EF-hand domain-containing protein</fullName>
    </recommendedName>
</protein>
<evidence type="ECO:0000256" key="2">
    <source>
        <dbReference type="ARBA" id="ARBA00022837"/>
    </source>
</evidence>
<feature type="region of interest" description="Disordered" evidence="3">
    <location>
        <begin position="323"/>
        <end position="343"/>
    </location>
</feature>
<feature type="compositionally biased region" description="Basic and acidic residues" evidence="3">
    <location>
        <begin position="1196"/>
        <end position="1211"/>
    </location>
</feature>
<dbReference type="PROSITE" id="PS50222">
    <property type="entry name" value="EF_HAND_2"/>
    <property type="match status" value="1"/>
</dbReference>
<feature type="compositionally biased region" description="Basic and acidic residues" evidence="3">
    <location>
        <begin position="1382"/>
        <end position="1396"/>
    </location>
</feature>
<dbReference type="PANTHER" id="PTHR44324">
    <property type="entry name" value="WD40 REPEAT DOMAIN 95"/>
    <property type="match status" value="1"/>
</dbReference>
<feature type="compositionally biased region" description="Basic and acidic residues" evidence="3">
    <location>
        <begin position="1338"/>
        <end position="1359"/>
    </location>
</feature>
<dbReference type="PROSITE" id="PS00018">
    <property type="entry name" value="EF_HAND_1"/>
    <property type="match status" value="1"/>
</dbReference>
<accession>A0A0K6S722</accession>
<dbReference type="PANTHER" id="PTHR44324:SF4">
    <property type="entry name" value="WD40 REPEAT DOMAIN 95"/>
    <property type="match status" value="1"/>
</dbReference>
<feature type="compositionally biased region" description="Basic and acidic residues" evidence="3">
    <location>
        <begin position="1660"/>
        <end position="1682"/>
    </location>
</feature>
<feature type="region of interest" description="Disordered" evidence="3">
    <location>
        <begin position="2300"/>
        <end position="2362"/>
    </location>
</feature>
<dbReference type="InterPro" id="IPR002048">
    <property type="entry name" value="EF_hand_dom"/>
</dbReference>
<feature type="region of interest" description="Disordered" evidence="3">
    <location>
        <begin position="209"/>
        <end position="245"/>
    </location>
</feature>
<feature type="region of interest" description="Disordered" evidence="3">
    <location>
        <begin position="1660"/>
        <end position="1835"/>
    </location>
</feature>
<dbReference type="VEuPathDB" id="CryptoDB:Cvel_4202"/>
<feature type="compositionally biased region" description="Acidic residues" evidence="3">
    <location>
        <begin position="1251"/>
        <end position="1261"/>
    </location>
</feature>
<feature type="compositionally biased region" description="Basic and acidic residues" evidence="3">
    <location>
        <begin position="125"/>
        <end position="136"/>
    </location>
</feature>
<dbReference type="EMBL" id="CDMZ01000904">
    <property type="protein sequence ID" value="CUC09468.1"/>
    <property type="molecule type" value="Genomic_DNA"/>
</dbReference>
<feature type="compositionally biased region" description="Low complexity" evidence="3">
    <location>
        <begin position="155"/>
        <end position="166"/>
    </location>
</feature>
<dbReference type="SMART" id="SM00320">
    <property type="entry name" value="WD40"/>
    <property type="match status" value="4"/>
</dbReference>
<organism evidence="5">
    <name type="scientific">Chromera velia CCMP2878</name>
    <dbReference type="NCBI Taxonomy" id="1169474"/>
    <lineage>
        <taxon>Eukaryota</taxon>
        <taxon>Sar</taxon>
        <taxon>Alveolata</taxon>
        <taxon>Colpodellida</taxon>
        <taxon>Chromeraceae</taxon>
        <taxon>Chromera</taxon>
    </lineage>
</organism>
<feature type="compositionally biased region" description="Gly residues" evidence="3">
    <location>
        <begin position="2006"/>
        <end position="2015"/>
    </location>
</feature>
<feature type="domain" description="EF-hand" evidence="4">
    <location>
        <begin position="69"/>
        <end position="104"/>
    </location>
</feature>
<evidence type="ECO:0000313" key="5">
    <source>
        <dbReference type="EMBL" id="CUC09468.1"/>
    </source>
</evidence>
<dbReference type="InterPro" id="IPR011992">
    <property type="entry name" value="EF-hand-dom_pair"/>
</dbReference>
<feature type="compositionally biased region" description="Pro residues" evidence="3">
    <location>
        <begin position="1746"/>
        <end position="1759"/>
    </location>
</feature>
<dbReference type="Gene3D" id="2.130.10.10">
    <property type="entry name" value="YVTN repeat-like/Quinoprotein amine dehydrogenase"/>
    <property type="match status" value="1"/>
</dbReference>
<evidence type="ECO:0000256" key="3">
    <source>
        <dbReference type="SAM" id="MobiDB-lite"/>
    </source>
</evidence>
<sequence length="2362" mass="254126">MQRNGEGQGSSKPKVEPYTPLKITLMMDRVSVNSIVEDFNSSPDGTLDIIQFVAACRRALSYPEEEEMDFIEGLCRMFRKVDVNENHTVEWDEIVQFMVEAARQATSSAAFAKANGPEFCPADQMTDKAGDGEKNGSRAGAGDHSGSSPAPPPAQQSQFSSRQAAASSGILATANLNRGAKTRFDKYSVIQTICENFASAPSAMGGALLAPPKLGGGERKNAGGQGDPDQAGGGDGNSRASGFLPSDRPCYRYRVDRGTRDASQHSGNKVTCLRWLPEIQRFASCWVQHVAWDPRSGLLCGVVHTPSGAEFARRTAEGLPLFAQPENKTGGVGGGPGGGTGGKGFGAKSDGVPLAPRRPHRLVFWEHGSNWRVQNQLYSKEADLYRVYYSKLMNGWMTTDSNHTVALWRPQESGKPIAQLTGHFSTVTHEMDVPWLGDGRILTTSLDANAFFWDISTLTPILKISDSGNPIRTADFHPARLALATGGFSPVAAMFDPRLSGPRSLIGRLKGGFDSVLTTRFLPDSWTLMTYDTVGVARLFDIRNLQCRQILSSASDPEFPKGISAFEFIPPADLLTHKGGKTKRVPAPSTGPSLKRVRKSQSRAGPSTKDMGGNEEGEEGSEGSAVSEGEEGSEEEEEEEEMGGDGDDDGNVNPNKHIIPSPVILTGSKRLARLVPQEVADPHRIPPEDNQPIAAHEERRQVKKMMEAMQARGDMLDDEPDLQYYIQIAKEAAMGGGSILSGSIPSELEDAMSPLWEELKRLRGEEREDKDENWYSSESTKFGLGEHQKLEQAFRFQDLVKRIRKKHHKRRAQFVKEFGEDTRRSDKSEESDDDEEKLDVDDLIGEGSNKLELKRRFCVGFEDEYGDLQIQLSAFCLDGTNRFLLGNDIGQVAFFWCDTGVRVTDLHAHTSRVVAAQYITSEALVATCSADGTIPELPPVAVQLQEDAEFQELQQAMLMKNPIASSVSRAGPTLSLPTGPSSTLSVSGNLSISQALASHATAKRTFLPPLDVVVPPIPDRIGQVPLSGLQQALKTPSVITAKVIEPMPVVLTSDTAKNLLLWDAAVGIPGLPLDFGKPAARLTWALEKEEILEVKILPATFERFGKMGSIRTTTPDDAPRFEHLSFTFTSMAWAEWASQQFRVECAKKLLEMPDLLSKEERQLVSDADLQKLEDIVASDRPVFEEDPLRFSPSDENPDRDRPETALYEMDRGSPMVLSPSGRQSVSRGSSLFFRLPTGMTALDLESHSGDSEDSEEEDEEIRELRAQKREAIKRLQKEKEAVDAMLKDEKVHLPVNWFSKGFFEEPVFDPLKLKNQSTENDPGGKSSEANLQDAGDADNEKDRMEDSQEKEKEKQEPKRKAQVKILGAPSSATAAAEAMAEDLEKEKKEREAREREKEVDSILATILNYPIFQHLTDLTGVGHSSHRTEFLRLKMLMDAELRFSAARHAERVAVLRAAEEAKANMEIAMGRGRRSGAVGLAAAPEKAGSKDGVDLLSQEERVRQMQEKSKEFEAPGNIYFSPPTKELNPMKAIETDLEAQSGATTERGGASPSPSSNRGGRGRPGDGKRKPEEGGARPGTAGNLKGRGGLGSPAGGRPKAEEEQKAPTVTLEESCILVACSDLGEITVLDLSDCLGKVLSTMRVRLRRQVKQLLQQEKAKEEQEKEQEEKKAAAATAKEKAPRTPQIGRAAPAGGSTTLQLPGGPSRLGMGDGPVPSLPAGGISSASIQSSPMNLARRPSRIQLHAPPPGAASPGPPGLHPRGSVSIFGSIQGPPLSHLVTQPGMSRPSGEGTLLRRSDSRGSVISTSLGAGASGSAGGGAVPPTPGGPENLTASPETFHRKASMKGGLQVLQSRQKGAKLPDIHQCAVLARWQATPPHLKTGITQLKIQAPTRTERCIITASAGAGEVRLWSLRGDLWAKIDLTAESLSETPSWNVPERLKEAFSDRYLAYRILEGIHGRAGWRKRMTAKLEEQREAARQEAKAAADKQKLARLKSGMLFDASGGGVDAGGEGGENLEVGTLRESSRGEKSPKSAPASPTGKQTFFQEEETDLPKDPIERAALGPPAEIANLDPELRVKAMSPKNMGGPGGPSSLNLPGTGGGRDNASAFGGESETSFSMSRRSSRVLTADQTSIRMPSPVAGGTFGQGEQPPNFSVISDRQGGGGTLHTTLSGGAGEGRRPPPERPLAEQPSEADVLTALEAPSTYIPTAHGAGHPALVWTGTDGRNVSSSVCGSVSVGRQDPCSTHSAGNEGGHAGSRCGVPCISGEAAGRGQTRNSGGGAEWESVRFWWGLPDAPDCSSKARDGKEDDRFQVYKASGARKRVHTRGHAGDSGESGERGNGNEVAGGPVESGAVGDAFS</sequence>
<feature type="compositionally biased region" description="Basic and acidic residues" evidence="3">
    <location>
        <begin position="1563"/>
        <end position="1575"/>
    </location>
</feature>
<feature type="compositionally biased region" description="Gly residues" evidence="3">
    <location>
        <begin position="223"/>
        <end position="236"/>
    </location>
</feature>
<feature type="compositionally biased region" description="Low complexity" evidence="3">
    <location>
        <begin position="1547"/>
        <end position="1558"/>
    </location>
</feature>
<dbReference type="InterPro" id="IPR001680">
    <property type="entry name" value="WD40_rpt"/>
</dbReference>
<feature type="compositionally biased region" description="Basic and acidic residues" evidence="3">
    <location>
        <begin position="2179"/>
        <end position="2189"/>
    </location>
</feature>
<feature type="region of interest" description="Disordered" evidence="3">
    <location>
        <begin position="819"/>
        <end position="839"/>
    </location>
</feature>
<dbReference type="SUPFAM" id="SSF50978">
    <property type="entry name" value="WD40 repeat-like"/>
    <property type="match status" value="1"/>
</dbReference>
<feature type="region of interest" description="Disordered" evidence="3">
    <location>
        <begin position="1242"/>
        <end position="1262"/>
    </location>
</feature>
<feature type="region of interest" description="Disordered" evidence="3">
    <location>
        <begin position="1183"/>
        <end position="1226"/>
    </location>
</feature>
<feature type="compositionally biased region" description="Acidic residues" evidence="3">
    <location>
        <begin position="628"/>
        <end position="650"/>
    </location>
</feature>
<feature type="region of interest" description="Disordered" evidence="3">
    <location>
        <begin position="681"/>
        <end position="701"/>
    </location>
</feature>
<keyword evidence="1" id="KW-0677">Repeat</keyword>
<feature type="region of interest" description="Disordered" evidence="3">
    <location>
        <begin position="121"/>
        <end position="166"/>
    </location>
</feature>
<feature type="compositionally biased region" description="Basic and acidic residues" evidence="3">
    <location>
        <begin position="2331"/>
        <end position="2340"/>
    </location>
</feature>
<keyword evidence="2" id="KW-0106">Calcium</keyword>
<reference evidence="5" key="1">
    <citation type="submission" date="2014-11" db="EMBL/GenBank/DDBJ databases">
        <title>Molecular phylogeny of cliff fern family Woodsiaceae with morphological implications.</title>
        <authorList>
            <person name="Shao Y.-Z."/>
            <person name="Wei R."/>
            <person name="Zhang X.-C."/>
        </authorList>
    </citation>
    <scope>NUCLEOTIDE SEQUENCE</scope>
</reference>
<feature type="region of interest" description="Disordered" evidence="3">
    <location>
        <begin position="1313"/>
        <end position="1396"/>
    </location>
</feature>
<feature type="region of interest" description="Disordered" evidence="3">
    <location>
        <begin position="1503"/>
        <end position="1526"/>
    </location>
</feature>
<feature type="compositionally biased region" description="Basic and acidic residues" evidence="3">
    <location>
        <begin position="1503"/>
        <end position="1513"/>
    </location>
</feature>
<dbReference type="InterPro" id="IPR015943">
    <property type="entry name" value="WD40/YVTN_repeat-like_dom_sf"/>
</dbReference>
<feature type="compositionally biased region" description="Acidic residues" evidence="3">
    <location>
        <begin position="829"/>
        <end position="839"/>
    </location>
</feature>
<feature type="region of interest" description="Disordered" evidence="3">
    <location>
        <begin position="2006"/>
        <end position="2053"/>
    </location>
</feature>
<feature type="compositionally biased region" description="Basic and acidic residues" evidence="3">
    <location>
        <begin position="819"/>
        <end position="828"/>
    </location>
</feature>
<feature type="compositionally biased region" description="Basic residues" evidence="3">
    <location>
        <begin position="2321"/>
        <end position="2330"/>
    </location>
</feature>
<dbReference type="GO" id="GO:0005509">
    <property type="term" value="F:calcium ion binding"/>
    <property type="evidence" value="ECO:0007669"/>
    <property type="project" value="InterPro"/>
</dbReference>
<feature type="compositionally biased region" description="Gly residues" evidence="3">
    <location>
        <begin position="330"/>
        <end position="343"/>
    </location>
</feature>
<feature type="compositionally biased region" description="Gly residues" evidence="3">
    <location>
        <begin position="1812"/>
        <end position="1821"/>
    </location>
</feature>
<evidence type="ECO:0000259" key="4">
    <source>
        <dbReference type="PROSITE" id="PS50222"/>
    </source>
</evidence>
<proteinExistence type="predicted"/>
<feature type="region of interest" description="Disordered" evidence="3">
    <location>
        <begin position="1540"/>
        <end position="1608"/>
    </location>
</feature>
<name>A0A0K6S722_9ALVE</name>
<feature type="compositionally biased region" description="Gly residues" evidence="3">
    <location>
        <begin position="1585"/>
        <end position="1594"/>
    </location>
</feature>
<evidence type="ECO:0000256" key="1">
    <source>
        <dbReference type="ARBA" id="ARBA00022737"/>
    </source>
</evidence>
<dbReference type="SUPFAM" id="SSF47473">
    <property type="entry name" value="EF-hand"/>
    <property type="match status" value="1"/>
</dbReference>